<dbReference type="OrthoDB" id="5958808at2"/>
<gene>
    <name evidence="2" type="ORF">SAMN04489726_5516</name>
</gene>
<dbReference type="PANTHER" id="PTHR38792">
    <property type="entry name" value="BNR/ASP-BOX REPEAT DOMAIN PROTEIN (AFU_ORTHOLOGUE AFUA_7G06430)-RELATED"/>
    <property type="match status" value="1"/>
</dbReference>
<dbReference type="Gene3D" id="2.120.10.10">
    <property type="match status" value="1"/>
</dbReference>
<dbReference type="InterPro" id="IPR036278">
    <property type="entry name" value="Sialidase_sf"/>
</dbReference>
<evidence type="ECO:0000256" key="1">
    <source>
        <dbReference type="SAM" id="SignalP"/>
    </source>
</evidence>
<accession>A0A1G9ZI19</accession>
<dbReference type="eggNOG" id="COG4409">
    <property type="taxonomic scope" value="Bacteria"/>
</dbReference>
<name>A0A1G9ZI19_ALLAB</name>
<dbReference type="STRING" id="211114.SAMN04489726_5516"/>
<dbReference type="AlphaFoldDB" id="A0A1G9ZI19"/>
<protein>
    <recommendedName>
        <fullName evidence="4">BNR repeat-like domain-containing protein</fullName>
    </recommendedName>
</protein>
<keyword evidence="1" id="KW-0732">Signal</keyword>
<dbReference type="EMBL" id="LT629701">
    <property type="protein sequence ID" value="SDN20924.1"/>
    <property type="molecule type" value="Genomic_DNA"/>
</dbReference>
<proteinExistence type="predicted"/>
<keyword evidence="3" id="KW-1185">Reference proteome</keyword>
<sequence length="378" mass="41561">MHRRAGQVFLAVLVLLVSAVPALAEPSPVRSLDQTHATYPRAIRLQHSGPFNGRVIATVTTYTNGAGIGSIYESRDDGKSFRKIGSIKDPLAARGLCCTHLYELPRRVGKLAKGTLLWAGSVGQDGGNMSLRVWQSRDRGRTWSQLTSCYDSPNGQGLWEPELFVDAKGRLVCQFADETEKPRFDQLVAQRVSVDGVTWGQKTHVVTSGNRWHRPGMPNVRRLHNGVYYMTYEICAQFGKYFCAVYYRTSTDGVSWGDPFNFGTLVESTHGRYFTHTPTIALTQQGRLLLIGQILQNPDGSVAPGNGRTLFVNDNNGIGRWTEGVAPVSVPGARDNYCPNYSPTLVPSLDGKQVLEISTDYVGDQSCRAFYATGPLPA</sequence>
<dbReference type="PANTHER" id="PTHR38792:SF3">
    <property type="entry name" value="BNR_ASP-BOX REPEAT DOMAIN PROTEIN (AFU_ORTHOLOGUE AFUA_7G06430)-RELATED"/>
    <property type="match status" value="1"/>
</dbReference>
<dbReference type="RefSeq" id="WP_156051002.1">
    <property type="nucleotide sequence ID" value="NZ_JOEF01000009.1"/>
</dbReference>
<organism evidence="2 3">
    <name type="scientific">Allokutzneria albata</name>
    <name type="common">Kibdelosporangium albatum</name>
    <dbReference type="NCBI Taxonomy" id="211114"/>
    <lineage>
        <taxon>Bacteria</taxon>
        <taxon>Bacillati</taxon>
        <taxon>Actinomycetota</taxon>
        <taxon>Actinomycetes</taxon>
        <taxon>Pseudonocardiales</taxon>
        <taxon>Pseudonocardiaceae</taxon>
        <taxon>Allokutzneria</taxon>
    </lineage>
</organism>
<dbReference type="Proteomes" id="UP000183376">
    <property type="component" value="Chromosome I"/>
</dbReference>
<feature type="chain" id="PRO_5009246558" description="BNR repeat-like domain-containing protein" evidence="1">
    <location>
        <begin position="25"/>
        <end position="378"/>
    </location>
</feature>
<feature type="signal peptide" evidence="1">
    <location>
        <begin position="1"/>
        <end position="24"/>
    </location>
</feature>
<dbReference type="SUPFAM" id="SSF50939">
    <property type="entry name" value="Sialidases"/>
    <property type="match status" value="1"/>
</dbReference>
<dbReference type="CDD" id="cd15482">
    <property type="entry name" value="Sialidase_non-viral"/>
    <property type="match status" value="1"/>
</dbReference>
<evidence type="ECO:0000313" key="3">
    <source>
        <dbReference type="Proteomes" id="UP000183376"/>
    </source>
</evidence>
<evidence type="ECO:0000313" key="2">
    <source>
        <dbReference type="EMBL" id="SDN20924.1"/>
    </source>
</evidence>
<evidence type="ECO:0008006" key="4">
    <source>
        <dbReference type="Google" id="ProtNLM"/>
    </source>
</evidence>
<reference evidence="2 3" key="1">
    <citation type="submission" date="2016-10" db="EMBL/GenBank/DDBJ databases">
        <authorList>
            <person name="de Groot N.N."/>
        </authorList>
    </citation>
    <scope>NUCLEOTIDE SEQUENCE [LARGE SCALE GENOMIC DNA]</scope>
    <source>
        <strain evidence="2 3">DSM 44149</strain>
    </source>
</reference>